<feature type="non-terminal residue" evidence="3">
    <location>
        <position position="1"/>
    </location>
</feature>
<dbReference type="AlphaFoldDB" id="A0AAV6MMA7"/>
<dbReference type="InterPro" id="IPR056696">
    <property type="entry name" value="DUF7794"/>
</dbReference>
<gene>
    <name evidence="3" type="ORF">SDJN03_22465</name>
</gene>
<feature type="signal peptide" evidence="1">
    <location>
        <begin position="1"/>
        <end position="21"/>
    </location>
</feature>
<protein>
    <recommendedName>
        <fullName evidence="2">DUF7794 domain-containing protein</fullName>
    </recommendedName>
</protein>
<organism evidence="3 4">
    <name type="scientific">Cucurbita argyrosperma subsp. sororia</name>
    <dbReference type="NCBI Taxonomy" id="37648"/>
    <lineage>
        <taxon>Eukaryota</taxon>
        <taxon>Viridiplantae</taxon>
        <taxon>Streptophyta</taxon>
        <taxon>Embryophyta</taxon>
        <taxon>Tracheophyta</taxon>
        <taxon>Spermatophyta</taxon>
        <taxon>Magnoliopsida</taxon>
        <taxon>eudicotyledons</taxon>
        <taxon>Gunneridae</taxon>
        <taxon>Pentapetalae</taxon>
        <taxon>rosids</taxon>
        <taxon>fabids</taxon>
        <taxon>Cucurbitales</taxon>
        <taxon>Cucurbitaceae</taxon>
        <taxon>Cucurbiteae</taxon>
        <taxon>Cucurbita</taxon>
    </lineage>
</organism>
<evidence type="ECO:0000313" key="4">
    <source>
        <dbReference type="Proteomes" id="UP000685013"/>
    </source>
</evidence>
<feature type="chain" id="PRO_5043518205" description="DUF7794 domain-containing protein" evidence="1">
    <location>
        <begin position="22"/>
        <end position="550"/>
    </location>
</feature>
<dbReference type="EMBL" id="JAGKQH010000014">
    <property type="protein sequence ID" value="KAG6582463.1"/>
    <property type="molecule type" value="Genomic_DNA"/>
</dbReference>
<keyword evidence="4" id="KW-1185">Reference proteome</keyword>
<name>A0AAV6MMA7_9ROSI</name>
<dbReference type="Pfam" id="PF25070">
    <property type="entry name" value="DUF7794"/>
    <property type="match status" value="1"/>
</dbReference>
<evidence type="ECO:0000259" key="2">
    <source>
        <dbReference type="Pfam" id="PF25070"/>
    </source>
</evidence>
<evidence type="ECO:0000256" key="1">
    <source>
        <dbReference type="SAM" id="SignalP"/>
    </source>
</evidence>
<reference evidence="3 4" key="1">
    <citation type="journal article" date="2021" name="Hortic Res">
        <title>The domestication of Cucurbita argyrosperma as revealed by the genome of its wild relative.</title>
        <authorList>
            <person name="Barrera-Redondo J."/>
            <person name="Sanchez-de la Vega G."/>
            <person name="Aguirre-Liguori J.A."/>
            <person name="Castellanos-Morales G."/>
            <person name="Gutierrez-Guerrero Y.T."/>
            <person name="Aguirre-Dugua X."/>
            <person name="Aguirre-Planter E."/>
            <person name="Tenaillon M.I."/>
            <person name="Lira-Saade R."/>
            <person name="Eguiarte L.E."/>
        </authorList>
    </citation>
    <scope>NUCLEOTIDE SEQUENCE [LARGE SCALE GENOMIC DNA]</scope>
    <source>
        <strain evidence="3">JBR-2021</strain>
    </source>
</reference>
<feature type="domain" description="DUF7794" evidence="2">
    <location>
        <begin position="24"/>
        <end position="289"/>
    </location>
</feature>
<dbReference type="GO" id="GO:0012505">
    <property type="term" value="C:endomembrane system"/>
    <property type="evidence" value="ECO:0007669"/>
    <property type="project" value="TreeGrafter"/>
</dbReference>
<dbReference type="PANTHER" id="PTHR37735">
    <property type="entry name" value="OS08G0567000 PROTEIN"/>
    <property type="match status" value="1"/>
</dbReference>
<dbReference type="PANTHER" id="PTHR37735:SF1">
    <property type="entry name" value="OS08G0567000 PROTEIN"/>
    <property type="match status" value="1"/>
</dbReference>
<accession>A0AAV6MMA7</accession>
<keyword evidence="1" id="KW-0732">Signal</keyword>
<proteinExistence type="predicted"/>
<comment type="caution">
    <text evidence="3">The sequence shown here is derived from an EMBL/GenBank/DDBJ whole genome shotgun (WGS) entry which is preliminary data.</text>
</comment>
<evidence type="ECO:0000313" key="3">
    <source>
        <dbReference type="EMBL" id="KAG6582463.1"/>
    </source>
</evidence>
<sequence length="550" mass="60362">MEFCNSLIFFTLLIILPLARCGDTGSVIFVDSSSHQYLRSHSTDDGSEISSMSLPEVAAAVSVLLGFAPPSTLSASGSSKLNGILMPNPLDRPRSVFMLEIKGAHDPEVVSLVSGMSSNVLTSKVHVSSESADIQLPGEDEVSVVPLNEPLAAYTDEDISEFASFIGGSYVADASKTLNGELTVPLTDAVKIYLHLSKTGDREFIGSLLCLIHNVKRAIHIHEDLSQNVQSPSDLITGSFDSIKAFQDQSDSEGDAGHRSRLFIVALSKIFQLLQKAYDGQIVGVVLFSGSSSPNAEKGLNVIFNPRSTPRWLVEEVKLNTTIQEVILVRTTLAWITGIILLIATLMGDAEIEKKAIVEEVVKFSDASKTEKEVKNERKSLRIGSEGAEVLAPQVCSQYAFLLSNIRRRVLRSNLLIDVVRLKASLKEELRRLGFYSGEEYMEFSSFCSGTERAVKDLAAASGFHKELKNTSDTLPKQCVAYEHSNIFFTCDFLESRSKHVDVVGRVVCYAQDATELVSPRLNHSFCNGWTKEQNVHTAMALVLRYERDV</sequence>
<dbReference type="Proteomes" id="UP000685013">
    <property type="component" value="Chromosome 14"/>
</dbReference>